<sequence>MAPLFFMRTIVRIPGLRFKWCSSVEMICIEIKQDLVGDWYLWTQAYTLAGNLLTVKRSRLPLKFEHAWEQLQCRCMALKARGFRRLASDEMQIELPFYTRE</sequence>
<proteinExistence type="predicted"/>
<protein>
    <submittedName>
        <fullName evidence="1">Uncharacterized protein</fullName>
    </submittedName>
</protein>
<reference evidence="1 2" key="1">
    <citation type="submission" date="2018-02" db="EMBL/GenBank/DDBJ databases">
        <title>novel marine gammaproteobacteria from coastal saline agro ecosystem.</title>
        <authorList>
            <person name="Krishnan R."/>
            <person name="Ramesh Kumar N."/>
        </authorList>
    </citation>
    <scope>NUCLEOTIDE SEQUENCE [LARGE SCALE GENOMIC DNA]</scope>
    <source>
        <strain evidence="1 2">228</strain>
    </source>
</reference>
<comment type="caution">
    <text evidence="1">The sequence shown here is derived from an EMBL/GenBank/DDBJ whole genome shotgun (WGS) entry which is preliminary data.</text>
</comment>
<organism evidence="1 2">
    <name type="scientific">Proteobacteria bacterium 228</name>
    <dbReference type="NCBI Taxonomy" id="2083153"/>
    <lineage>
        <taxon>Bacteria</taxon>
        <taxon>Pseudomonadati</taxon>
        <taxon>Pseudomonadota</taxon>
    </lineage>
</organism>
<evidence type="ECO:0000313" key="1">
    <source>
        <dbReference type="EMBL" id="PPC77283.1"/>
    </source>
</evidence>
<dbReference type="EMBL" id="PRLP01000034">
    <property type="protein sequence ID" value="PPC77283.1"/>
    <property type="molecule type" value="Genomic_DNA"/>
</dbReference>
<dbReference type="Proteomes" id="UP000238196">
    <property type="component" value="Unassembled WGS sequence"/>
</dbReference>
<accession>A0A2S5KRF0</accession>
<name>A0A2S5KRF0_9PROT</name>
<evidence type="ECO:0000313" key="2">
    <source>
        <dbReference type="Proteomes" id="UP000238196"/>
    </source>
</evidence>
<dbReference type="AlphaFoldDB" id="A0A2S5KRF0"/>
<gene>
    <name evidence="1" type="ORF">C4K68_10410</name>
</gene>